<protein>
    <submittedName>
        <fullName evidence="1">Uncharacterized protein</fullName>
    </submittedName>
</protein>
<dbReference type="AlphaFoldDB" id="A0A166TSU7"/>
<gene>
    <name evidence="1" type="ORF">CT0861_01445</name>
</gene>
<dbReference type="Proteomes" id="UP000076552">
    <property type="component" value="Unassembled WGS sequence"/>
</dbReference>
<proteinExistence type="predicted"/>
<organism evidence="1 2">
    <name type="scientific">Colletotrichum tofieldiae</name>
    <dbReference type="NCBI Taxonomy" id="708197"/>
    <lineage>
        <taxon>Eukaryota</taxon>
        <taxon>Fungi</taxon>
        <taxon>Dikarya</taxon>
        <taxon>Ascomycota</taxon>
        <taxon>Pezizomycotina</taxon>
        <taxon>Sordariomycetes</taxon>
        <taxon>Hypocreomycetidae</taxon>
        <taxon>Glomerellales</taxon>
        <taxon>Glomerellaceae</taxon>
        <taxon>Colletotrichum</taxon>
        <taxon>Colletotrichum spaethianum species complex</taxon>
    </lineage>
</organism>
<sequence>MRVATPQTALLTSDHIAIEREASQETQSFSVPWLRSQSAVLASVTMIHLSISATKPPTVYSRTEGISIAKPQWLGLRLDLFDMPQTPFLLWATDEAQSTTLESPQRPNPPEKTLPCHVVTSDFDEKASGGAKFIVSASSFVPRSTQTRGASSSQSRCMLADEPRAVRSPSGLLCRCSLSPSHTG</sequence>
<reference evidence="1 2" key="1">
    <citation type="submission" date="2015-06" db="EMBL/GenBank/DDBJ databases">
        <title>Survival trade-offs in plant roots during colonization by closely related pathogenic and mutualistic fungi.</title>
        <authorList>
            <person name="Hacquard S."/>
            <person name="Kracher B."/>
            <person name="Hiruma K."/>
            <person name="Weinman A."/>
            <person name="Muench P."/>
            <person name="Garrido Oter R."/>
            <person name="Ver Loren van Themaat E."/>
            <person name="Dallerey J.-F."/>
            <person name="Damm U."/>
            <person name="Henrissat B."/>
            <person name="Lespinet O."/>
            <person name="Thon M."/>
            <person name="Kemen E."/>
            <person name="McHardy A.C."/>
            <person name="Schulze-Lefert P."/>
            <person name="O'Connell R.J."/>
        </authorList>
    </citation>
    <scope>NUCLEOTIDE SEQUENCE [LARGE SCALE GENOMIC DNA]</scope>
    <source>
        <strain evidence="1 2">0861</strain>
    </source>
</reference>
<name>A0A166TSU7_9PEZI</name>
<evidence type="ECO:0000313" key="2">
    <source>
        <dbReference type="Proteomes" id="UP000076552"/>
    </source>
</evidence>
<accession>A0A166TSU7</accession>
<evidence type="ECO:0000313" key="1">
    <source>
        <dbReference type="EMBL" id="KZL72442.1"/>
    </source>
</evidence>
<keyword evidence="2" id="KW-1185">Reference proteome</keyword>
<dbReference type="EMBL" id="LFIV01000058">
    <property type="protein sequence ID" value="KZL72442.1"/>
    <property type="molecule type" value="Genomic_DNA"/>
</dbReference>
<comment type="caution">
    <text evidence="1">The sequence shown here is derived from an EMBL/GenBank/DDBJ whole genome shotgun (WGS) entry which is preliminary data.</text>
</comment>